<dbReference type="AlphaFoldDB" id="A0A1R4L8M8"/>
<keyword evidence="3" id="KW-0804">Transcription</keyword>
<keyword evidence="2" id="KW-0238">DNA-binding</keyword>
<dbReference type="CDD" id="cd00090">
    <property type="entry name" value="HTH_ARSR"/>
    <property type="match status" value="1"/>
</dbReference>
<dbReference type="PANTHER" id="PTHR43132:SF2">
    <property type="entry name" value="ARSENICAL RESISTANCE OPERON REPRESSOR ARSR-RELATED"/>
    <property type="match status" value="1"/>
</dbReference>
<keyword evidence="6" id="KW-1185">Reference proteome</keyword>
<dbReference type="InterPro" id="IPR036388">
    <property type="entry name" value="WH-like_DNA-bd_sf"/>
</dbReference>
<dbReference type="GO" id="GO:0003677">
    <property type="term" value="F:DNA binding"/>
    <property type="evidence" value="ECO:0007669"/>
    <property type="project" value="UniProtKB-KW"/>
</dbReference>
<dbReference type="Pfam" id="PF01022">
    <property type="entry name" value="HTH_5"/>
    <property type="match status" value="1"/>
</dbReference>
<reference evidence="6" key="1">
    <citation type="submission" date="2017-02" db="EMBL/GenBank/DDBJ databases">
        <authorList>
            <person name="Rodrigo-Torres L."/>
            <person name="Arahal R.D."/>
            <person name="Lucena T."/>
        </authorList>
    </citation>
    <scope>NUCLEOTIDE SEQUENCE [LARGE SCALE GENOMIC DNA]</scope>
    <source>
        <strain evidence="6">CECT 7878</strain>
    </source>
</reference>
<feature type="domain" description="HTH arsR-type" evidence="4">
    <location>
        <begin position="16"/>
        <end position="109"/>
    </location>
</feature>
<dbReference type="PANTHER" id="PTHR43132">
    <property type="entry name" value="ARSENICAL RESISTANCE OPERON REPRESSOR ARSR-RELATED"/>
    <property type="match status" value="1"/>
</dbReference>
<dbReference type="GO" id="GO:0003700">
    <property type="term" value="F:DNA-binding transcription factor activity"/>
    <property type="evidence" value="ECO:0007669"/>
    <property type="project" value="InterPro"/>
</dbReference>
<dbReference type="InterPro" id="IPR051011">
    <property type="entry name" value="Metal_resp_trans_reg"/>
</dbReference>
<evidence type="ECO:0000313" key="5">
    <source>
        <dbReference type="EMBL" id="SJN52961.1"/>
    </source>
</evidence>
<accession>A0A1R4L8M8</accession>
<proteinExistence type="predicted"/>
<evidence type="ECO:0000313" key="6">
    <source>
        <dbReference type="Proteomes" id="UP000188276"/>
    </source>
</evidence>
<dbReference type="RefSeq" id="WP_077332448.1">
    <property type="nucleotide sequence ID" value="NZ_FULE01000004.1"/>
</dbReference>
<organism evidence="5 6">
    <name type="scientific">Vibrio ruber (strain DSM 16370 / JCM 11486 / BCRC 17186 / CECT 7878 / LMG 23124 / VR1)</name>
    <dbReference type="NCBI Taxonomy" id="1123498"/>
    <lineage>
        <taxon>Bacteria</taxon>
        <taxon>Pseudomonadati</taxon>
        <taxon>Pseudomonadota</taxon>
        <taxon>Gammaproteobacteria</taxon>
        <taxon>Vibrionales</taxon>
        <taxon>Vibrionaceae</taxon>
        <taxon>Vibrio</taxon>
    </lineage>
</organism>
<dbReference type="SUPFAM" id="SSF46785">
    <property type="entry name" value="Winged helix' DNA-binding domain"/>
    <property type="match status" value="1"/>
</dbReference>
<dbReference type="OrthoDB" id="9796124at2"/>
<dbReference type="Proteomes" id="UP000188276">
    <property type="component" value="Unassembled WGS sequence"/>
</dbReference>
<evidence type="ECO:0000256" key="3">
    <source>
        <dbReference type="ARBA" id="ARBA00023163"/>
    </source>
</evidence>
<dbReference type="InterPro" id="IPR011991">
    <property type="entry name" value="ArsR-like_HTH"/>
</dbReference>
<sequence length="117" mass="13359">MQVNHDLNQVTEIERIKAHAQEAADFLKMMAHPERLMVLCQLIQGEVGVGQLQRNSTLSQSALSQHLTVLRKHHLVACRKSSQQVFYSLADSRSAQIIVNLQMLFCEAPESERHQRK</sequence>
<dbReference type="InterPro" id="IPR001845">
    <property type="entry name" value="HTH_ArsR_DNA-bd_dom"/>
</dbReference>
<dbReference type="PROSITE" id="PS50987">
    <property type="entry name" value="HTH_ARSR_2"/>
    <property type="match status" value="1"/>
</dbReference>
<dbReference type="EMBL" id="FULE01000004">
    <property type="protein sequence ID" value="SJN52961.1"/>
    <property type="molecule type" value="Genomic_DNA"/>
</dbReference>
<evidence type="ECO:0000256" key="2">
    <source>
        <dbReference type="ARBA" id="ARBA00023125"/>
    </source>
</evidence>
<dbReference type="NCBIfam" id="NF033788">
    <property type="entry name" value="HTH_metalloreg"/>
    <property type="match status" value="1"/>
</dbReference>
<evidence type="ECO:0000256" key="1">
    <source>
        <dbReference type="ARBA" id="ARBA00023015"/>
    </source>
</evidence>
<evidence type="ECO:0000259" key="4">
    <source>
        <dbReference type="PROSITE" id="PS50987"/>
    </source>
</evidence>
<keyword evidence="1" id="KW-0805">Transcription regulation</keyword>
<dbReference type="InterPro" id="IPR036390">
    <property type="entry name" value="WH_DNA-bd_sf"/>
</dbReference>
<protein>
    <submittedName>
        <fullName evidence="5">Biofilm growth-associated repressor</fullName>
    </submittedName>
</protein>
<dbReference type="STRING" id="1123498.VR7878_00120"/>
<dbReference type="Gene3D" id="1.10.10.10">
    <property type="entry name" value="Winged helix-like DNA-binding domain superfamily/Winged helix DNA-binding domain"/>
    <property type="match status" value="1"/>
</dbReference>
<gene>
    <name evidence="5" type="primary">bigR_1</name>
    <name evidence="5" type="ORF">VR7878_00120</name>
</gene>
<name>A0A1R4L8M8_VIBR1</name>
<dbReference type="PRINTS" id="PR00778">
    <property type="entry name" value="HTHARSR"/>
</dbReference>
<dbReference type="SMART" id="SM00418">
    <property type="entry name" value="HTH_ARSR"/>
    <property type="match status" value="1"/>
</dbReference>